<gene>
    <name evidence="7" type="ORF">BDW59DRAFT_98388</name>
</gene>
<feature type="region of interest" description="Disordered" evidence="5">
    <location>
        <begin position="237"/>
        <end position="359"/>
    </location>
</feature>
<evidence type="ECO:0000313" key="7">
    <source>
        <dbReference type="EMBL" id="KAL2823391.1"/>
    </source>
</evidence>
<dbReference type="InterPro" id="IPR032914">
    <property type="entry name" value="Vam6/VPS39/TRAP1"/>
</dbReference>
<accession>A0ABR4I6Y5</accession>
<keyword evidence="2" id="KW-0813">Transport</keyword>
<feature type="domain" description="CNH" evidence="6">
    <location>
        <begin position="43"/>
        <end position="457"/>
    </location>
</feature>
<evidence type="ECO:0000313" key="8">
    <source>
        <dbReference type="Proteomes" id="UP001610335"/>
    </source>
</evidence>
<name>A0ABR4I6Y5_9EURO</name>
<feature type="region of interest" description="Disordered" evidence="5">
    <location>
        <begin position="1"/>
        <end position="20"/>
    </location>
</feature>
<evidence type="ECO:0000256" key="4">
    <source>
        <dbReference type="ARBA" id="ARBA00022927"/>
    </source>
</evidence>
<feature type="compositionally biased region" description="Polar residues" evidence="5">
    <location>
        <begin position="297"/>
        <end position="306"/>
    </location>
</feature>
<evidence type="ECO:0000256" key="3">
    <source>
        <dbReference type="ARBA" id="ARBA00022490"/>
    </source>
</evidence>
<comment type="caution">
    <text evidence="7">The sequence shown here is derived from an EMBL/GenBank/DDBJ whole genome shotgun (WGS) entry which is preliminary data.</text>
</comment>
<dbReference type="PROSITE" id="PS50219">
    <property type="entry name" value="CNH"/>
    <property type="match status" value="1"/>
</dbReference>
<evidence type="ECO:0000259" key="6">
    <source>
        <dbReference type="PROSITE" id="PS50219"/>
    </source>
</evidence>
<keyword evidence="4" id="KW-0653">Protein transport</keyword>
<evidence type="ECO:0000256" key="2">
    <source>
        <dbReference type="ARBA" id="ARBA00022448"/>
    </source>
</evidence>
<organism evidence="7 8">
    <name type="scientific">Aspergillus cavernicola</name>
    <dbReference type="NCBI Taxonomy" id="176166"/>
    <lineage>
        <taxon>Eukaryota</taxon>
        <taxon>Fungi</taxon>
        <taxon>Dikarya</taxon>
        <taxon>Ascomycota</taxon>
        <taxon>Pezizomycotina</taxon>
        <taxon>Eurotiomycetes</taxon>
        <taxon>Eurotiomycetidae</taxon>
        <taxon>Eurotiales</taxon>
        <taxon>Aspergillaceae</taxon>
        <taxon>Aspergillus</taxon>
        <taxon>Aspergillus subgen. Nidulantes</taxon>
    </lineage>
</organism>
<sequence length="1218" mass="135653">MVSEDEGFGPRKKRKIGPPKAAPYIFRPLFDQVPVRPDDAEDDVHITCVEYWNDNLYIGTSAAEILHFVCLPPDPSDESNEPSFILASRLPIPFSQNPSPLSNLGIRQILLLPTVNKACVLCNGTATFYMLPELSPAFGGNTKVNNCRWIGGMDLNMIPDEPESPVVMIATQNRIMLVKIGDGARLVRNIDFPGCLTLSRRGIISCVADGRAYSLLDVEHQQKIPLFPISFADEMPDSGRVEDMPIASPASGNSSLSPLSSPPPAESRTHGRSSSLNTLAGMLQPNPRSSSKDRSRSLTPEPSSGPGTPRRSVSGERDRGTSTRVSSELPTREPQPAGEDRKPLPPLPRQSLSELNPHILSPTSSEFLLVRGSDESEPGVGMFVNVDGDVVRGTITFHRYPKSVVIDKGDETNLLQSPDNTKDELVIAVIEFDQDGQTRKFLEVQPWDVDPAEADDHKSWVELPSMQDGQSQHAGIRHTISPTQLEIQDLGRLLRMVRIKTPTLSAQTPAADPRTQASIEQLQKEKELFESQELTDSEGSKKSLDWEADRNAEEAKIAQAMGKSRSSLVMWAGNRIWSIVRNPLTTQLNDVLQSAQEVGDGGHILKRDTIWDIIEMVQQAEPKSEAEFLGLNYLKQKASLLLLGDLLFMDPKTRNDAAIDTTEKALIVGNLDPRIAMVLIPILRAETLQSPQGIWAHAGLAETTEAYLQQVDEAKKPLAGFFDAGVLNMMKRFLLSWQQKRGYGSISDETYVFDSVDAALLRLLLEQCSSMNKEQLASSPIRTELNKLVDHWKGKFDRAVTLLETYHRLYVLSRLYQSRKMSGNVLKTWRRIVEGEEDAGGEITPAGVEVQMRRYLVKIKDVQLVEEYGSWLAQRNPKLGIQVFADKTSRVILDPSDVVTLLKERAPSAVQEYLEHLVFSKNYAQYADDLLQYYLDTVLSMLETSPEARASLSDSYSTYRALQPPKPTYMNFITENSPSDSWWQSRLRLLQLLGGGSTTQFTSVPTPSLHYSIPAVLARIEPFQNELVSESIILDGLQGRHREALRLLTHGLGDYDAAARYCLFGGPRSTSSTGGPLEFAEKPRQSELFRYLLDEFLQIRDLSERIERTSELLARFAAWFDVREVLSIIPDDWSVDILSGFLAHVFQVLVSESREVRIERALSAGQNLRIAADYIAGMEKLGGWVEDEEGLKRLRDGQINGRGETGSDFGEMVEASDQ</sequence>
<keyword evidence="8" id="KW-1185">Reference proteome</keyword>
<dbReference type="Proteomes" id="UP001610335">
    <property type="component" value="Unassembled WGS sequence"/>
</dbReference>
<feature type="region of interest" description="Disordered" evidence="5">
    <location>
        <begin position="1197"/>
        <end position="1218"/>
    </location>
</feature>
<dbReference type="EMBL" id="JBFXLS010000053">
    <property type="protein sequence ID" value="KAL2823391.1"/>
    <property type="molecule type" value="Genomic_DNA"/>
</dbReference>
<reference evidence="7 8" key="1">
    <citation type="submission" date="2024-07" db="EMBL/GenBank/DDBJ databases">
        <title>Section-level genome sequencing and comparative genomics of Aspergillus sections Usti and Cavernicolus.</title>
        <authorList>
            <consortium name="Lawrence Berkeley National Laboratory"/>
            <person name="Nybo J.L."/>
            <person name="Vesth T.C."/>
            <person name="Theobald S."/>
            <person name="Frisvad J.C."/>
            <person name="Larsen T.O."/>
            <person name="Kjaerboelling I."/>
            <person name="Rothschild-Mancinelli K."/>
            <person name="Lyhne E.K."/>
            <person name="Kogle M.E."/>
            <person name="Barry K."/>
            <person name="Clum A."/>
            <person name="Na H."/>
            <person name="Ledsgaard L."/>
            <person name="Lin J."/>
            <person name="Lipzen A."/>
            <person name="Kuo A."/>
            <person name="Riley R."/>
            <person name="Mondo S."/>
            <person name="LaButti K."/>
            <person name="Haridas S."/>
            <person name="Pangalinan J."/>
            <person name="Salamov A.A."/>
            <person name="Simmons B.A."/>
            <person name="Magnuson J.K."/>
            <person name="Chen J."/>
            <person name="Drula E."/>
            <person name="Henrissat B."/>
            <person name="Wiebenga A."/>
            <person name="Lubbers R.J."/>
            <person name="Gomes A.C."/>
            <person name="Makela M.R."/>
            <person name="Stajich J."/>
            <person name="Grigoriev I.V."/>
            <person name="Mortensen U.H."/>
            <person name="De vries R.P."/>
            <person name="Baker S.E."/>
            <person name="Andersen M.R."/>
        </authorList>
    </citation>
    <scope>NUCLEOTIDE SEQUENCE [LARGE SCALE GENOMIC DNA]</scope>
    <source>
        <strain evidence="7 8">CBS 600.67</strain>
    </source>
</reference>
<comment type="subcellular location">
    <subcellularLocation>
        <location evidence="1">Cytoplasm</location>
    </subcellularLocation>
</comment>
<feature type="compositionally biased region" description="Low complexity" evidence="5">
    <location>
        <begin position="247"/>
        <end position="259"/>
    </location>
</feature>
<dbReference type="PANTHER" id="PTHR12894:SF27">
    <property type="entry name" value="TRANSFORMING GROWTH FACTOR-BETA RECEPTOR-ASSOCIATED PROTEIN 1"/>
    <property type="match status" value="1"/>
</dbReference>
<evidence type="ECO:0000256" key="5">
    <source>
        <dbReference type="SAM" id="MobiDB-lite"/>
    </source>
</evidence>
<proteinExistence type="predicted"/>
<keyword evidence="3" id="KW-0963">Cytoplasm</keyword>
<evidence type="ECO:0000256" key="1">
    <source>
        <dbReference type="ARBA" id="ARBA00004496"/>
    </source>
</evidence>
<dbReference type="PANTHER" id="PTHR12894">
    <property type="entry name" value="CNH DOMAIN CONTAINING"/>
    <property type="match status" value="1"/>
</dbReference>
<protein>
    <recommendedName>
        <fullName evidence="6">CNH domain-containing protein</fullName>
    </recommendedName>
</protein>
<dbReference type="InterPro" id="IPR001180">
    <property type="entry name" value="CNH_dom"/>
</dbReference>